<dbReference type="GO" id="GO:0004659">
    <property type="term" value="F:prenyltransferase activity"/>
    <property type="evidence" value="ECO:0007669"/>
    <property type="project" value="InterPro"/>
</dbReference>
<name>A0A2W0CWR6_9BACL</name>
<dbReference type="AlphaFoldDB" id="A0A2W0CWR6"/>
<sequence>MSNWALFKNMTRLYSVTVMVVPVILGTISAYAMQKEFSILLFLLTLVGAVSAHIFSNMVNDLWDYRNGTDTQAMETEGAISTHSGFLTSGTMTEKKFAAITWGFLVLAGACGLILTIVSGWPILAIALIGALIAYFYVAPPIKFGYRGKGYSEIGIFISFGILPVLGAYYVQTGEFALSPLLLSLPVGMLTTMLLFNHHFLHWRADRDIGKKTLVVMWGEERALRLSKLMTILAYVLLIISVVFHALPVYGLVAIISVIPMYKVYKSLDKVNPSETYLPLMGASQQSSVLCGLIMCVGLLL</sequence>
<evidence type="ECO:0000256" key="2">
    <source>
        <dbReference type="ARBA" id="ARBA00004863"/>
    </source>
</evidence>
<dbReference type="InterPro" id="IPR026046">
    <property type="entry name" value="UBIAD1"/>
</dbReference>
<dbReference type="InterPro" id="IPR000537">
    <property type="entry name" value="UbiA_prenyltransferase"/>
</dbReference>
<evidence type="ECO:0000256" key="6">
    <source>
        <dbReference type="ARBA" id="ARBA00022989"/>
    </source>
</evidence>
<keyword evidence="6 8" id="KW-1133">Transmembrane helix</keyword>
<feature type="transmembrane region" description="Helical" evidence="8">
    <location>
        <begin position="97"/>
        <end position="115"/>
    </location>
</feature>
<dbReference type="InterPro" id="IPR044878">
    <property type="entry name" value="UbiA_sf"/>
</dbReference>
<evidence type="ECO:0000256" key="4">
    <source>
        <dbReference type="ARBA" id="ARBA00022679"/>
    </source>
</evidence>
<dbReference type="PIRSF" id="PIRSF005355">
    <property type="entry name" value="UBIAD1"/>
    <property type="match status" value="1"/>
</dbReference>
<feature type="transmembrane region" description="Helical" evidence="8">
    <location>
        <begin position="150"/>
        <end position="171"/>
    </location>
</feature>
<feature type="transmembrane region" description="Helical" evidence="8">
    <location>
        <begin position="37"/>
        <end position="56"/>
    </location>
</feature>
<organism evidence="9 10">
    <name type="scientific">Paenibacillus illinoisensis</name>
    <dbReference type="NCBI Taxonomy" id="59845"/>
    <lineage>
        <taxon>Bacteria</taxon>
        <taxon>Bacillati</taxon>
        <taxon>Bacillota</taxon>
        <taxon>Bacilli</taxon>
        <taxon>Bacillales</taxon>
        <taxon>Paenibacillaceae</taxon>
        <taxon>Paenibacillus</taxon>
    </lineage>
</organism>
<evidence type="ECO:0000256" key="8">
    <source>
        <dbReference type="SAM" id="Phobius"/>
    </source>
</evidence>
<keyword evidence="4 9" id="KW-0808">Transferase</keyword>
<evidence type="ECO:0000313" key="10">
    <source>
        <dbReference type="Proteomes" id="UP000247459"/>
    </source>
</evidence>
<dbReference type="RefSeq" id="WP_110759556.1">
    <property type="nucleotide sequence ID" value="NZ_PRLG01000020.1"/>
</dbReference>
<keyword evidence="3" id="KW-0474">Menaquinone biosynthesis</keyword>
<reference evidence="9 10" key="1">
    <citation type="submission" date="2018-01" db="EMBL/GenBank/DDBJ databases">
        <title>Genome sequence of the PGP bacterium Paenibacillus illinoisensis E3.</title>
        <authorList>
            <person name="Rolli E."/>
            <person name="Marasco R."/>
            <person name="Bessem C."/>
            <person name="Michoud G."/>
            <person name="Gaiarsa S."/>
            <person name="Borin S."/>
            <person name="Daffonchio D."/>
        </authorList>
    </citation>
    <scope>NUCLEOTIDE SEQUENCE [LARGE SCALE GENOMIC DNA]</scope>
    <source>
        <strain evidence="9 10">E3</strain>
    </source>
</reference>
<feature type="transmembrane region" description="Helical" evidence="8">
    <location>
        <begin position="12"/>
        <end position="31"/>
    </location>
</feature>
<gene>
    <name evidence="9" type="ORF">PIL02S_03237</name>
</gene>
<comment type="pathway">
    <text evidence="2">Quinol/quinone metabolism; menaquinone biosynthesis.</text>
</comment>
<dbReference type="PANTHER" id="PTHR13929">
    <property type="entry name" value="1,4-DIHYDROXY-2-NAPHTHOATE OCTAPRENYLTRANSFERASE"/>
    <property type="match status" value="1"/>
</dbReference>
<dbReference type="GO" id="GO:0016020">
    <property type="term" value="C:membrane"/>
    <property type="evidence" value="ECO:0007669"/>
    <property type="project" value="UniProtKB-SubCell"/>
</dbReference>
<evidence type="ECO:0000256" key="1">
    <source>
        <dbReference type="ARBA" id="ARBA00004141"/>
    </source>
</evidence>
<dbReference type="OrthoDB" id="9767568at2"/>
<feature type="transmembrane region" description="Helical" evidence="8">
    <location>
        <begin position="177"/>
        <end position="197"/>
    </location>
</feature>
<dbReference type="GO" id="GO:0042371">
    <property type="term" value="P:vitamin K biosynthetic process"/>
    <property type="evidence" value="ECO:0007669"/>
    <property type="project" value="TreeGrafter"/>
</dbReference>
<feature type="transmembrane region" description="Helical" evidence="8">
    <location>
        <begin position="232"/>
        <end position="259"/>
    </location>
</feature>
<dbReference type="PANTHER" id="PTHR13929:SF0">
    <property type="entry name" value="UBIA PRENYLTRANSFERASE DOMAIN-CONTAINING PROTEIN 1"/>
    <property type="match status" value="1"/>
</dbReference>
<dbReference type="Pfam" id="PF01040">
    <property type="entry name" value="UbiA"/>
    <property type="match status" value="1"/>
</dbReference>
<keyword evidence="5 8" id="KW-0812">Transmembrane</keyword>
<evidence type="ECO:0000256" key="7">
    <source>
        <dbReference type="ARBA" id="ARBA00023136"/>
    </source>
</evidence>
<feature type="transmembrane region" description="Helical" evidence="8">
    <location>
        <begin position="121"/>
        <end position="138"/>
    </location>
</feature>
<comment type="caution">
    <text evidence="9">The sequence shown here is derived from an EMBL/GenBank/DDBJ whole genome shotgun (WGS) entry which is preliminary data.</text>
</comment>
<protein>
    <submittedName>
        <fullName evidence="9">UbiA prenyltransferase</fullName>
    </submittedName>
</protein>
<dbReference type="Gene3D" id="1.10.357.140">
    <property type="entry name" value="UbiA prenyltransferase"/>
    <property type="match status" value="1"/>
</dbReference>
<evidence type="ECO:0000256" key="5">
    <source>
        <dbReference type="ARBA" id="ARBA00022692"/>
    </source>
</evidence>
<evidence type="ECO:0000313" key="9">
    <source>
        <dbReference type="EMBL" id="PYY28101.1"/>
    </source>
</evidence>
<dbReference type="GO" id="GO:0009234">
    <property type="term" value="P:menaquinone biosynthetic process"/>
    <property type="evidence" value="ECO:0007669"/>
    <property type="project" value="UniProtKB-UniPathway"/>
</dbReference>
<dbReference type="CDD" id="cd13962">
    <property type="entry name" value="PT_UbiA_UBIAD1"/>
    <property type="match status" value="1"/>
</dbReference>
<dbReference type="UniPathway" id="UPA00079"/>
<comment type="subcellular location">
    <subcellularLocation>
        <location evidence="1">Membrane</location>
        <topology evidence="1">Multi-pass membrane protein</topology>
    </subcellularLocation>
</comment>
<evidence type="ECO:0000256" key="3">
    <source>
        <dbReference type="ARBA" id="ARBA00022428"/>
    </source>
</evidence>
<accession>A0A2W0CWR6</accession>
<keyword evidence="7 8" id="KW-0472">Membrane</keyword>
<proteinExistence type="predicted"/>
<dbReference type="EMBL" id="PRLG01000020">
    <property type="protein sequence ID" value="PYY28101.1"/>
    <property type="molecule type" value="Genomic_DNA"/>
</dbReference>
<dbReference type="Proteomes" id="UP000247459">
    <property type="component" value="Unassembled WGS sequence"/>
</dbReference>